<name>A0A1Z4V3N6_9CYAN</name>
<proteinExistence type="predicted"/>
<reference evidence="1 2" key="1">
    <citation type="submission" date="2017-06" db="EMBL/GenBank/DDBJ databases">
        <title>Genome sequencing of cyanobaciteial culture collection at National Institute for Environmental Studies (NIES).</title>
        <authorList>
            <person name="Hirose Y."/>
            <person name="Shimura Y."/>
            <person name="Fujisawa T."/>
            <person name="Nakamura Y."/>
            <person name="Kawachi M."/>
        </authorList>
    </citation>
    <scope>NUCLEOTIDE SEQUENCE [LARGE SCALE GENOMIC DNA]</scope>
    <source>
        <strain evidence="1 2">NIES-806</strain>
    </source>
</reference>
<dbReference type="KEGG" id="dcm:NIES806_22500"/>
<keyword evidence="2" id="KW-1185">Reference proteome</keyword>
<sequence>MIDCLTVARYFIMKAYTDGIEAEMTNMKSQKLL</sequence>
<dbReference type="Proteomes" id="UP000218702">
    <property type="component" value="Chromosome"/>
</dbReference>
<organism evidence="1 2">
    <name type="scientific">Dolichospermum compactum NIES-806</name>
    <dbReference type="NCBI Taxonomy" id="1973481"/>
    <lineage>
        <taxon>Bacteria</taxon>
        <taxon>Bacillati</taxon>
        <taxon>Cyanobacteriota</taxon>
        <taxon>Cyanophyceae</taxon>
        <taxon>Nostocales</taxon>
        <taxon>Aphanizomenonaceae</taxon>
        <taxon>Dolichospermum</taxon>
        <taxon>Dolichospermum compactum</taxon>
    </lineage>
</organism>
<protein>
    <submittedName>
        <fullName evidence="1">Putative prophage protein</fullName>
    </submittedName>
</protein>
<dbReference type="EMBL" id="AP018316">
    <property type="protein sequence ID" value="BAZ86043.1"/>
    <property type="molecule type" value="Genomic_DNA"/>
</dbReference>
<evidence type="ECO:0000313" key="1">
    <source>
        <dbReference type="EMBL" id="BAZ86043.1"/>
    </source>
</evidence>
<evidence type="ECO:0000313" key="2">
    <source>
        <dbReference type="Proteomes" id="UP000218702"/>
    </source>
</evidence>
<gene>
    <name evidence="1" type="ORF">NIES806_22500</name>
</gene>
<accession>A0A1Z4V3N6</accession>
<dbReference type="AlphaFoldDB" id="A0A1Z4V3N6"/>